<keyword evidence="5 9" id="KW-0378">Hydrolase</keyword>
<keyword evidence="4 9" id="KW-0645">Protease</keyword>
<gene>
    <name evidence="12" type="primary">106091300</name>
</gene>
<sequence>MLTRNNFLALTVLALVALSQGSVLPQNRGAAAAESGKGGRIVGGQEASIERLPYQVSVRLDTNTLLHICGGAIYAPRVIVTAAHCIKGRFASTIRIVAGKSSILDDDEGYRVSKLIHHSGYNKKTHANDVGLIILAENLAYSASVQPIPLALAKPNKGETAVVSGWGKSDENAASLTNQLHMAELSIVDSEYCNNQYASKSYAITEEMICAGVEDASKDSCQGDSGGPLVVNGKLVGVVSWGIGCAREGFPGVYASVTYHTPWIEENAKLYV</sequence>
<dbReference type="AlphaFoldDB" id="A0A1I8QB40"/>
<dbReference type="InterPro" id="IPR001254">
    <property type="entry name" value="Trypsin_dom"/>
</dbReference>
<dbReference type="PROSITE" id="PS00135">
    <property type="entry name" value="TRYPSIN_SER"/>
    <property type="match status" value="1"/>
</dbReference>
<dbReference type="GO" id="GO:0005576">
    <property type="term" value="C:extracellular region"/>
    <property type="evidence" value="ECO:0007669"/>
    <property type="project" value="UniProtKB-SubCell"/>
</dbReference>
<name>A0A1I8QB40_STOCA</name>
<dbReference type="OrthoDB" id="10059102at2759"/>
<reference evidence="12" key="1">
    <citation type="submission" date="2020-05" db="UniProtKB">
        <authorList>
            <consortium name="EnsemblMetazoa"/>
        </authorList>
    </citation>
    <scope>IDENTIFICATION</scope>
    <source>
        <strain evidence="12">USDA</strain>
    </source>
</reference>
<evidence type="ECO:0000256" key="10">
    <source>
        <dbReference type="SAM" id="SignalP"/>
    </source>
</evidence>
<keyword evidence="6 9" id="KW-0720">Serine protease</keyword>
<evidence type="ECO:0000256" key="1">
    <source>
        <dbReference type="ARBA" id="ARBA00004613"/>
    </source>
</evidence>
<dbReference type="VEuPathDB" id="VectorBase:SCAU015520"/>
<evidence type="ECO:0000313" key="12">
    <source>
        <dbReference type="EnsemblMetazoa" id="SCAU015520-PA"/>
    </source>
</evidence>
<dbReference type="FunFam" id="2.40.10.10:FF:000047">
    <property type="entry name" value="Trypsin eta"/>
    <property type="match status" value="1"/>
</dbReference>
<evidence type="ECO:0000256" key="8">
    <source>
        <dbReference type="ARBA" id="ARBA00023157"/>
    </source>
</evidence>
<keyword evidence="10" id="KW-0732">Signal</keyword>
<evidence type="ECO:0000256" key="3">
    <source>
        <dbReference type="ARBA" id="ARBA00022525"/>
    </source>
</evidence>
<dbReference type="InterPro" id="IPR009003">
    <property type="entry name" value="Peptidase_S1_PA"/>
</dbReference>
<comment type="subcellular location">
    <subcellularLocation>
        <location evidence="1">Secreted</location>
    </subcellularLocation>
</comment>
<accession>A0A1I8QB40</accession>
<keyword evidence="13" id="KW-1185">Reference proteome</keyword>
<dbReference type="GO" id="GO:0016485">
    <property type="term" value="P:protein processing"/>
    <property type="evidence" value="ECO:0007669"/>
    <property type="project" value="UniProtKB-ARBA"/>
</dbReference>
<evidence type="ECO:0000256" key="7">
    <source>
        <dbReference type="ARBA" id="ARBA00023145"/>
    </source>
</evidence>
<evidence type="ECO:0000256" key="9">
    <source>
        <dbReference type="RuleBase" id="RU363034"/>
    </source>
</evidence>
<dbReference type="CDD" id="cd00190">
    <property type="entry name" value="Tryp_SPc"/>
    <property type="match status" value="1"/>
</dbReference>
<dbReference type="KEGG" id="scac:106091300"/>
<proteinExistence type="inferred from homology"/>
<dbReference type="InterPro" id="IPR043504">
    <property type="entry name" value="Peptidase_S1_PA_chymotrypsin"/>
</dbReference>
<dbReference type="PANTHER" id="PTHR24276">
    <property type="entry name" value="POLYSERASE-RELATED"/>
    <property type="match status" value="1"/>
</dbReference>
<dbReference type="InterPro" id="IPR050430">
    <property type="entry name" value="Peptidase_S1"/>
</dbReference>
<evidence type="ECO:0000259" key="11">
    <source>
        <dbReference type="PROSITE" id="PS50240"/>
    </source>
</evidence>
<evidence type="ECO:0000256" key="2">
    <source>
        <dbReference type="ARBA" id="ARBA00007664"/>
    </source>
</evidence>
<dbReference type="PROSITE" id="PS50240">
    <property type="entry name" value="TRYPSIN_DOM"/>
    <property type="match status" value="1"/>
</dbReference>
<evidence type="ECO:0000256" key="6">
    <source>
        <dbReference type="ARBA" id="ARBA00022825"/>
    </source>
</evidence>
<dbReference type="Proteomes" id="UP000095300">
    <property type="component" value="Unassembled WGS sequence"/>
</dbReference>
<dbReference type="PROSITE" id="PS00134">
    <property type="entry name" value="TRYPSIN_HIS"/>
    <property type="match status" value="1"/>
</dbReference>
<dbReference type="STRING" id="35570.A0A1I8QB40"/>
<dbReference type="PANTHER" id="PTHR24276:SF91">
    <property type="entry name" value="AT26814P-RELATED"/>
    <property type="match status" value="1"/>
</dbReference>
<feature type="domain" description="Peptidase S1" evidence="11">
    <location>
        <begin position="41"/>
        <end position="269"/>
    </location>
</feature>
<organism evidence="12 13">
    <name type="scientific">Stomoxys calcitrans</name>
    <name type="common">Stable fly</name>
    <name type="synonym">Conops calcitrans</name>
    <dbReference type="NCBI Taxonomy" id="35570"/>
    <lineage>
        <taxon>Eukaryota</taxon>
        <taxon>Metazoa</taxon>
        <taxon>Ecdysozoa</taxon>
        <taxon>Arthropoda</taxon>
        <taxon>Hexapoda</taxon>
        <taxon>Insecta</taxon>
        <taxon>Pterygota</taxon>
        <taxon>Neoptera</taxon>
        <taxon>Endopterygota</taxon>
        <taxon>Diptera</taxon>
        <taxon>Brachycera</taxon>
        <taxon>Muscomorpha</taxon>
        <taxon>Muscoidea</taxon>
        <taxon>Muscidae</taxon>
        <taxon>Stomoxys</taxon>
    </lineage>
</organism>
<dbReference type="PRINTS" id="PR00722">
    <property type="entry name" value="CHYMOTRYPSIN"/>
</dbReference>
<dbReference type="InterPro" id="IPR033116">
    <property type="entry name" value="TRYPSIN_SER"/>
</dbReference>
<keyword evidence="8" id="KW-1015">Disulfide bond</keyword>
<dbReference type="EnsemblMetazoa" id="SCAU015520-RA">
    <property type="protein sequence ID" value="SCAU015520-PA"/>
    <property type="gene ID" value="SCAU015520"/>
</dbReference>
<protein>
    <recommendedName>
        <fullName evidence="11">Peptidase S1 domain-containing protein</fullName>
    </recommendedName>
</protein>
<keyword evidence="7" id="KW-0865">Zymogen</keyword>
<dbReference type="Pfam" id="PF00089">
    <property type="entry name" value="Trypsin"/>
    <property type="match status" value="1"/>
</dbReference>
<dbReference type="SUPFAM" id="SSF50494">
    <property type="entry name" value="Trypsin-like serine proteases"/>
    <property type="match status" value="1"/>
</dbReference>
<dbReference type="GO" id="GO:0004252">
    <property type="term" value="F:serine-type endopeptidase activity"/>
    <property type="evidence" value="ECO:0007669"/>
    <property type="project" value="InterPro"/>
</dbReference>
<dbReference type="InterPro" id="IPR001314">
    <property type="entry name" value="Peptidase_S1A"/>
</dbReference>
<evidence type="ECO:0000256" key="5">
    <source>
        <dbReference type="ARBA" id="ARBA00022801"/>
    </source>
</evidence>
<keyword evidence="3" id="KW-0964">Secreted</keyword>
<dbReference type="Gene3D" id="2.40.10.10">
    <property type="entry name" value="Trypsin-like serine proteases"/>
    <property type="match status" value="1"/>
</dbReference>
<evidence type="ECO:0000313" key="13">
    <source>
        <dbReference type="Proteomes" id="UP000095300"/>
    </source>
</evidence>
<comment type="similarity">
    <text evidence="2">Belongs to the peptidase S1 family.</text>
</comment>
<evidence type="ECO:0000256" key="4">
    <source>
        <dbReference type="ARBA" id="ARBA00022670"/>
    </source>
</evidence>
<feature type="signal peptide" evidence="10">
    <location>
        <begin position="1"/>
        <end position="21"/>
    </location>
</feature>
<dbReference type="SMART" id="SM00020">
    <property type="entry name" value="Tryp_SPc"/>
    <property type="match status" value="1"/>
</dbReference>
<feature type="chain" id="PRO_5009328043" description="Peptidase S1 domain-containing protein" evidence="10">
    <location>
        <begin position="22"/>
        <end position="272"/>
    </location>
</feature>
<dbReference type="InterPro" id="IPR018114">
    <property type="entry name" value="TRYPSIN_HIS"/>
</dbReference>